<gene>
    <name evidence="2" type="ORF">MO867_16760</name>
</gene>
<keyword evidence="1" id="KW-1133">Transmembrane helix</keyword>
<comment type="caution">
    <text evidence="2">The sequence shown here is derived from an EMBL/GenBank/DDBJ whole genome shotgun (WGS) entry which is preliminary data.</text>
</comment>
<name>A0A9X2J683_9GAMM</name>
<reference evidence="2" key="1">
    <citation type="journal article" date="2022" name="Arch. Microbiol.">
        <title>Microbulbifer okhotskensis sp. nov., isolated from a deep bottom sediment of the Okhotsk Sea.</title>
        <authorList>
            <person name="Romanenko L."/>
            <person name="Kurilenko V."/>
            <person name="Otstavnykh N."/>
            <person name="Velansky P."/>
            <person name="Isaeva M."/>
            <person name="Mikhailov V."/>
        </authorList>
    </citation>
    <scope>NUCLEOTIDE SEQUENCE</scope>
    <source>
        <strain evidence="2">OS29</strain>
    </source>
</reference>
<evidence type="ECO:0000256" key="1">
    <source>
        <dbReference type="SAM" id="Phobius"/>
    </source>
</evidence>
<accession>A0A9X2J683</accession>
<keyword evidence="3" id="KW-1185">Reference proteome</keyword>
<dbReference type="EMBL" id="JALBWM010000096">
    <property type="protein sequence ID" value="MCO1335983.1"/>
    <property type="molecule type" value="Genomic_DNA"/>
</dbReference>
<keyword evidence="1" id="KW-0472">Membrane</keyword>
<evidence type="ECO:0000313" key="2">
    <source>
        <dbReference type="EMBL" id="MCO1335983.1"/>
    </source>
</evidence>
<dbReference type="RefSeq" id="WP_252471229.1">
    <property type="nucleotide sequence ID" value="NZ_JALBWM010000096.1"/>
</dbReference>
<proteinExistence type="predicted"/>
<dbReference type="Proteomes" id="UP001139028">
    <property type="component" value="Unassembled WGS sequence"/>
</dbReference>
<organism evidence="2 3">
    <name type="scientific">Microbulbifer okhotskensis</name>
    <dbReference type="NCBI Taxonomy" id="2926617"/>
    <lineage>
        <taxon>Bacteria</taxon>
        <taxon>Pseudomonadati</taxon>
        <taxon>Pseudomonadota</taxon>
        <taxon>Gammaproteobacteria</taxon>
        <taxon>Cellvibrionales</taxon>
        <taxon>Microbulbiferaceae</taxon>
        <taxon>Microbulbifer</taxon>
    </lineage>
</organism>
<feature type="transmembrane region" description="Helical" evidence="1">
    <location>
        <begin position="20"/>
        <end position="43"/>
    </location>
</feature>
<protein>
    <submittedName>
        <fullName evidence="2">Uncharacterized protein</fullName>
    </submittedName>
</protein>
<dbReference type="AlphaFoldDB" id="A0A9X2J683"/>
<keyword evidence="1" id="KW-0812">Transmembrane</keyword>
<evidence type="ECO:0000313" key="3">
    <source>
        <dbReference type="Proteomes" id="UP001139028"/>
    </source>
</evidence>
<sequence length="53" mass="5795">MSYLLYLMICGVPNHPIGVFLALEMSFVILLVGMRVGLVWPAVAEASVEKGMQ</sequence>